<dbReference type="EMBL" id="LXTW01000006">
    <property type="protein sequence ID" value="OBX86405.1"/>
    <property type="molecule type" value="Genomic_DNA"/>
</dbReference>
<evidence type="ECO:0000313" key="1">
    <source>
        <dbReference type="EMBL" id="OBX48876.1"/>
    </source>
</evidence>
<evidence type="ECO:0000313" key="4">
    <source>
        <dbReference type="Proteomes" id="UP000092671"/>
    </source>
</evidence>
<name>A0A1B8QQ67_MORNO</name>
<dbReference type="EMBL" id="LZDN01000040">
    <property type="protein sequence ID" value="OBX48876.1"/>
    <property type="molecule type" value="Genomic_DNA"/>
</dbReference>
<protein>
    <submittedName>
        <fullName evidence="2">Uncharacterized protein</fullName>
    </submittedName>
</protein>
<proteinExistence type="predicted"/>
<dbReference type="STRING" id="478.A7456_09585"/>
<dbReference type="AlphaFoldDB" id="A0A1B8QQ67"/>
<reference evidence="1 4" key="2">
    <citation type="submission" date="2016-06" db="EMBL/GenBank/DDBJ databases">
        <title>Draft genome of Moraxella nonliquefaciens CCUG 60284.</title>
        <authorList>
            <person name="Salva-Serra F."/>
            <person name="Engstrom-Jakobsson H."/>
            <person name="Thorell K."/>
            <person name="Gonzales-Siles L."/>
            <person name="Karlsson R."/>
            <person name="Boulund F."/>
            <person name="Engstrand L."/>
            <person name="Kristiansson E."/>
            <person name="Moore E."/>
        </authorList>
    </citation>
    <scope>NUCLEOTIDE SEQUENCE [LARGE SCALE GENOMIC DNA]</scope>
    <source>
        <strain evidence="1 4">CCUG 60284</strain>
    </source>
</reference>
<accession>A0A1B8QQ67</accession>
<reference evidence="2 3" key="1">
    <citation type="submission" date="2016-05" db="EMBL/GenBank/DDBJ databases">
        <title>Draft genome sequence of Moraxella nonliquefaciens CCUG 348T.</title>
        <authorList>
            <person name="Salva-Serra F."/>
            <person name="Engstrom-Jakobsson H."/>
            <person name="Thorell K."/>
            <person name="Gonzales-Siles L."/>
            <person name="Karlsson R."/>
            <person name="Boulund F."/>
            <person name="Engstrand L."/>
            <person name="Kristiansson E."/>
            <person name="Moore E."/>
        </authorList>
    </citation>
    <scope>NUCLEOTIDE SEQUENCE [LARGE SCALE GENOMIC DNA]</scope>
    <source>
        <strain evidence="2 3">CCUG 348</strain>
    </source>
</reference>
<dbReference type="Proteomes" id="UP000092671">
    <property type="component" value="Unassembled WGS sequence"/>
</dbReference>
<sequence>MLAIGEPILLKIYGLHGGVFGGLKVNDIKFKTTKHHTCPKIISSSVKVCYNTFNLSSVTDHE</sequence>
<organism evidence="2 3">
    <name type="scientific">Moraxella nonliquefaciens</name>
    <dbReference type="NCBI Taxonomy" id="478"/>
    <lineage>
        <taxon>Bacteria</taxon>
        <taxon>Pseudomonadati</taxon>
        <taxon>Pseudomonadota</taxon>
        <taxon>Gammaproteobacteria</taxon>
        <taxon>Moraxellales</taxon>
        <taxon>Moraxellaceae</taxon>
        <taxon>Moraxella</taxon>
    </lineage>
</organism>
<evidence type="ECO:0000313" key="2">
    <source>
        <dbReference type="EMBL" id="OBX86405.1"/>
    </source>
</evidence>
<gene>
    <name evidence="2" type="ORF">A7456_09585</name>
    <name evidence="1" type="ORF">A9Z60_04365</name>
</gene>
<dbReference type="Proteomes" id="UP000092575">
    <property type="component" value="Unassembled WGS sequence"/>
</dbReference>
<evidence type="ECO:0000313" key="3">
    <source>
        <dbReference type="Proteomes" id="UP000092575"/>
    </source>
</evidence>
<comment type="caution">
    <text evidence="2">The sequence shown here is derived from an EMBL/GenBank/DDBJ whole genome shotgun (WGS) entry which is preliminary data.</text>
</comment>